<dbReference type="Proteomes" id="UP001162164">
    <property type="component" value="Unassembled WGS sequence"/>
</dbReference>
<feature type="domain" description="PDK1-type PH" evidence="1">
    <location>
        <begin position="1"/>
        <end position="69"/>
    </location>
</feature>
<organism evidence="2 3">
    <name type="scientific">Molorchus minor</name>
    <dbReference type="NCBI Taxonomy" id="1323400"/>
    <lineage>
        <taxon>Eukaryota</taxon>
        <taxon>Metazoa</taxon>
        <taxon>Ecdysozoa</taxon>
        <taxon>Arthropoda</taxon>
        <taxon>Hexapoda</taxon>
        <taxon>Insecta</taxon>
        <taxon>Pterygota</taxon>
        <taxon>Neoptera</taxon>
        <taxon>Endopterygota</taxon>
        <taxon>Coleoptera</taxon>
        <taxon>Polyphaga</taxon>
        <taxon>Cucujiformia</taxon>
        <taxon>Chrysomeloidea</taxon>
        <taxon>Cerambycidae</taxon>
        <taxon>Lamiinae</taxon>
        <taxon>Monochamini</taxon>
        <taxon>Molorchus</taxon>
    </lineage>
</organism>
<gene>
    <name evidence="2" type="ORF">NQ317_010764</name>
</gene>
<evidence type="ECO:0000259" key="1">
    <source>
        <dbReference type="Pfam" id="PF14593"/>
    </source>
</evidence>
<keyword evidence="3" id="KW-1185">Reference proteome</keyword>
<name>A0ABQ9IXT3_9CUCU</name>
<proteinExistence type="predicted"/>
<comment type="caution">
    <text evidence="2">The sequence shown here is derived from an EMBL/GenBank/DDBJ whole genome shotgun (WGS) entry which is preliminary data.</text>
</comment>
<dbReference type="SUPFAM" id="SSF50729">
    <property type="entry name" value="PH domain-like"/>
    <property type="match status" value="1"/>
</dbReference>
<dbReference type="InterPro" id="IPR033931">
    <property type="entry name" value="PDK1-typ_PH"/>
</dbReference>
<protein>
    <recommendedName>
        <fullName evidence="1">PDK1-type PH domain-containing protein</fullName>
    </recommendedName>
</protein>
<sequence length="75" mass="8992">MFLLTLGPHIYYVDPVTMEKSHGVQILRRRPKNFKIFFVHTPNRKYYLEDPEGYALEWCKAIDEVKSHYFPDQSS</sequence>
<evidence type="ECO:0000313" key="2">
    <source>
        <dbReference type="EMBL" id="KAJ8968075.1"/>
    </source>
</evidence>
<dbReference type="Pfam" id="PF14593">
    <property type="entry name" value="PH_3"/>
    <property type="match status" value="1"/>
</dbReference>
<dbReference type="EMBL" id="JAPWTJ010002071">
    <property type="protein sequence ID" value="KAJ8968075.1"/>
    <property type="molecule type" value="Genomic_DNA"/>
</dbReference>
<accession>A0ABQ9IXT3</accession>
<dbReference type="Gene3D" id="2.30.29.30">
    <property type="entry name" value="Pleckstrin-homology domain (PH domain)/Phosphotyrosine-binding domain (PTB)"/>
    <property type="match status" value="1"/>
</dbReference>
<reference evidence="2" key="1">
    <citation type="journal article" date="2023" name="Insect Mol. Biol.">
        <title>Genome sequencing provides insights into the evolution of gene families encoding plant cell wall-degrading enzymes in longhorned beetles.</title>
        <authorList>
            <person name="Shin N.R."/>
            <person name="Okamura Y."/>
            <person name="Kirsch R."/>
            <person name="Pauchet Y."/>
        </authorList>
    </citation>
    <scope>NUCLEOTIDE SEQUENCE</scope>
    <source>
        <strain evidence="2">MMC_N1</strain>
    </source>
</reference>
<evidence type="ECO:0000313" key="3">
    <source>
        <dbReference type="Proteomes" id="UP001162164"/>
    </source>
</evidence>
<dbReference type="InterPro" id="IPR011993">
    <property type="entry name" value="PH-like_dom_sf"/>
</dbReference>